<keyword evidence="3" id="KW-1185">Reference proteome</keyword>
<name>A0A5C3EIE1_9BASI</name>
<accession>A0A5C3EIE1</accession>
<sequence length="256" mass="28761">MKVLLLIAVQVFIACCVLGTASSPDTSHDAGVPTTLDTGTPFRTVTSLRADAQPFVPQSRMAFFQPSYYVPTPPAFQPVSLHLSPSSTNIATHSVPLPGYIPPKPTDVYMKLLKNAFYSKLRSIVHRPRLDITSIHPPFEYSASYMPYLHAELERNKFQPVIPLDLLPMHHNTEARLYAYMLEATPDMVQTLDPSRRRETQWAILEVHPGMSPRVNVLAYLQTASLDIDAMRMRLTSGMESRTFALEDVLRKVPLI</sequence>
<evidence type="ECO:0000313" key="2">
    <source>
        <dbReference type="EMBL" id="SPO29271.1"/>
    </source>
</evidence>
<evidence type="ECO:0000313" key="3">
    <source>
        <dbReference type="Proteomes" id="UP000324022"/>
    </source>
</evidence>
<gene>
    <name evidence="2" type="ORF">UTRI_06220</name>
</gene>
<keyword evidence="1" id="KW-0732">Signal</keyword>
<proteinExistence type="predicted"/>
<feature type="chain" id="PRO_5022897731" evidence="1">
    <location>
        <begin position="22"/>
        <end position="256"/>
    </location>
</feature>
<dbReference type="AlphaFoldDB" id="A0A5C3EIE1"/>
<dbReference type="EMBL" id="OOIN01000027">
    <property type="protein sequence ID" value="SPO29271.1"/>
    <property type="molecule type" value="Genomic_DNA"/>
</dbReference>
<feature type="signal peptide" evidence="1">
    <location>
        <begin position="1"/>
        <end position="21"/>
    </location>
</feature>
<organism evidence="2 3">
    <name type="scientific">Ustilago trichophora</name>
    <dbReference type="NCBI Taxonomy" id="86804"/>
    <lineage>
        <taxon>Eukaryota</taxon>
        <taxon>Fungi</taxon>
        <taxon>Dikarya</taxon>
        <taxon>Basidiomycota</taxon>
        <taxon>Ustilaginomycotina</taxon>
        <taxon>Ustilaginomycetes</taxon>
        <taxon>Ustilaginales</taxon>
        <taxon>Ustilaginaceae</taxon>
        <taxon>Ustilago</taxon>
    </lineage>
</organism>
<evidence type="ECO:0000256" key="1">
    <source>
        <dbReference type="SAM" id="SignalP"/>
    </source>
</evidence>
<dbReference type="Proteomes" id="UP000324022">
    <property type="component" value="Unassembled WGS sequence"/>
</dbReference>
<reference evidence="2 3" key="1">
    <citation type="submission" date="2018-03" db="EMBL/GenBank/DDBJ databases">
        <authorList>
            <person name="Guldener U."/>
        </authorList>
    </citation>
    <scope>NUCLEOTIDE SEQUENCE [LARGE SCALE GENOMIC DNA]</scope>
    <source>
        <strain evidence="2 3">NBRC100155</strain>
    </source>
</reference>
<dbReference type="PROSITE" id="PS51257">
    <property type="entry name" value="PROKAR_LIPOPROTEIN"/>
    <property type="match status" value="1"/>
</dbReference>
<protein>
    <submittedName>
        <fullName evidence="2">Uncharacterized protein</fullName>
    </submittedName>
</protein>